<organism evidence="2 3">
    <name type="scientific">Mucuna pruriens</name>
    <name type="common">Velvet bean</name>
    <name type="synonym">Dolichos pruriens</name>
    <dbReference type="NCBI Taxonomy" id="157652"/>
    <lineage>
        <taxon>Eukaryota</taxon>
        <taxon>Viridiplantae</taxon>
        <taxon>Streptophyta</taxon>
        <taxon>Embryophyta</taxon>
        <taxon>Tracheophyta</taxon>
        <taxon>Spermatophyta</taxon>
        <taxon>Magnoliopsida</taxon>
        <taxon>eudicotyledons</taxon>
        <taxon>Gunneridae</taxon>
        <taxon>Pentapetalae</taxon>
        <taxon>rosids</taxon>
        <taxon>fabids</taxon>
        <taxon>Fabales</taxon>
        <taxon>Fabaceae</taxon>
        <taxon>Papilionoideae</taxon>
        <taxon>50 kb inversion clade</taxon>
        <taxon>NPAAA clade</taxon>
        <taxon>indigoferoid/millettioid clade</taxon>
        <taxon>Phaseoleae</taxon>
        <taxon>Mucuna</taxon>
    </lineage>
</organism>
<dbReference type="PANTHER" id="PTHR35046">
    <property type="entry name" value="ZINC KNUCKLE (CCHC-TYPE) FAMILY PROTEIN"/>
    <property type="match status" value="1"/>
</dbReference>
<dbReference type="EMBL" id="QJKJ01000429">
    <property type="protein sequence ID" value="RDY12639.1"/>
    <property type="molecule type" value="Genomic_DNA"/>
</dbReference>
<feature type="region of interest" description="Disordered" evidence="1">
    <location>
        <begin position="51"/>
        <end position="92"/>
    </location>
</feature>
<sequence>MEVTLIKAQEATMTRLLHGLNRDIQDIVELHEYTSLSTLVHQASKVELQLKRHGKRTYPTTSSNWKGKESREDKLLKRDKSPKNGSVPFKSQNDEVNKVSIPNFNASKLSNINESSQEETSTSGSKGGYSCEEAPYKGDLLIVRRLMSTFIEEDQSQRENIFHSRYLIQGKYCSLIIDGGSSVNVTSQRLVEYFVFLLFPILNPINFSGLYQFPSQWACTKMKFFVISSSLVKKTMEYDRKVTHDGVTNKLSFMHEGNKTRKRKRKKKERKSREKKGEKNKENKENKVKKNKSEHESLLVEPLLFLPTNMCLMMNSPLNNLLATFEKMLKEFKDIFPKEMPHGLPHIRGIEH</sequence>
<feature type="region of interest" description="Disordered" evidence="1">
    <location>
        <begin position="110"/>
        <end position="130"/>
    </location>
</feature>
<evidence type="ECO:0000313" key="3">
    <source>
        <dbReference type="Proteomes" id="UP000257109"/>
    </source>
</evidence>
<feature type="compositionally biased region" description="Basic and acidic residues" evidence="1">
    <location>
        <begin position="271"/>
        <end position="294"/>
    </location>
</feature>
<proteinExistence type="predicted"/>
<feature type="compositionally biased region" description="Low complexity" evidence="1">
    <location>
        <begin position="114"/>
        <end position="130"/>
    </location>
</feature>
<evidence type="ECO:0000313" key="2">
    <source>
        <dbReference type="EMBL" id="RDY12639.1"/>
    </source>
</evidence>
<feature type="non-terminal residue" evidence="2">
    <location>
        <position position="1"/>
    </location>
</feature>
<gene>
    <name evidence="2" type="ORF">CR513_02534</name>
</gene>
<dbReference type="AlphaFoldDB" id="A0A371IC99"/>
<protein>
    <submittedName>
        <fullName evidence="2">Uncharacterized protein</fullName>
    </submittedName>
</protein>
<dbReference type="OrthoDB" id="1747743at2759"/>
<name>A0A371IC99_MUCPR</name>
<feature type="compositionally biased region" description="Basic and acidic residues" evidence="1">
    <location>
        <begin position="66"/>
        <end position="82"/>
    </location>
</feature>
<feature type="compositionally biased region" description="Basic residues" evidence="1">
    <location>
        <begin position="260"/>
        <end position="270"/>
    </location>
</feature>
<accession>A0A371IC99</accession>
<reference evidence="2" key="1">
    <citation type="submission" date="2018-05" db="EMBL/GenBank/DDBJ databases">
        <title>Draft genome of Mucuna pruriens seed.</title>
        <authorList>
            <person name="Nnadi N.E."/>
            <person name="Vos R."/>
            <person name="Hasami M.H."/>
            <person name="Devisetty U.K."/>
            <person name="Aguiy J.C."/>
        </authorList>
    </citation>
    <scope>NUCLEOTIDE SEQUENCE [LARGE SCALE GENOMIC DNA]</scope>
    <source>
        <strain evidence="2">JCA_2017</strain>
    </source>
</reference>
<keyword evidence="3" id="KW-1185">Reference proteome</keyword>
<comment type="caution">
    <text evidence="2">The sequence shown here is derived from an EMBL/GenBank/DDBJ whole genome shotgun (WGS) entry which is preliminary data.</text>
</comment>
<dbReference type="Proteomes" id="UP000257109">
    <property type="component" value="Unassembled WGS sequence"/>
</dbReference>
<dbReference type="PANTHER" id="PTHR35046:SF9">
    <property type="entry name" value="RNA-DIRECTED DNA POLYMERASE"/>
    <property type="match status" value="1"/>
</dbReference>
<evidence type="ECO:0000256" key="1">
    <source>
        <dbReference type="SAM" id="MobiDB-lite"/>
    </source>
</evidence>
<feature type="region of interest" description="Disordered" evidence="1">
    <location>
        <begin position="249"/>
        <end position="294"/>
    </location>
</feature>